<keyword evidence="3" id="KW-1185">Reference proteome</keyword>
<dbReference type="Proteomes" id="UP000019277">
    <property type="component" value="Unassembled WGS sequence"/>
</dbReference>
<evidence type="ECO:0000313" key="3">
    <source>
        <dbReference type="Proteomes" id="UP000019277"/>
    </source>
</evidence>
<sequence>MAPISCRSTRSQGCCGRGSRPCPGGGDRTDGGRAGSRN</sequence>
<feature type="region of interest" description="Disordered" evidence="1">
    <location>
        <begin position="1"/>
        <end position="38"/>
    </location>
</feature>
<reference evidence="2 3" key="1">
    <citation type="journal article" date="2014" name="Genome Announc.">
        <title>Draft Genome Sequence of the Antitrypanosomally Active Sponge-Associated Bacterium Actinokineospora sp. Strain EG49.</title>
        <authorList>
            <person name="Harjes J."/>
            <person name="Ryu T."/>
            <person name="Abdelmohsen U.R."/>
            <person name="Moitinho-Silva L."/>
            <person name="Horn H."/>
            <person name="Ravasi T."/>
            <person name="Hentschel U."/>
        </authorList>
    </citation>
    <scope>NUCLEOTIDE SEQUENCE [LARGE SCALE GENOMIC DNA]</scope>
    <source>
        <strain evidence="2 3">EG49</strain>
    </source>
</reference>
<dbReference type="EMBL" id="AYXG01000094">
    <property type="protein sequence ID" value="EWC62019.1"/>
    <property type="molecule type" value="Genomic_DNA"/>
</dbReference>
<accession>W7J7I2</accession>
<protein>
    <submittedName>
        <fullName evidence="2">Uncharacterized protein</fullName>
    </submittedName>
</protein>
<evidence type="ECO:0000256" key="1">
    <source>
        <dbReference type="SAM" id="MobiDB-lite"/>
    </source>
</evidence>
<gene>
    <name evidence="2" type="ORF">UO65_2682</name>
</gene>
<organism evidence="2 3">
    <name type="scientific">Actinokineospora spheciospongiae</name>
    <dbReference type="NCBI Taxonomy" id="909613"/>
    <lineage>
        <taxon>Bacteria</taxon>
        <taxon>Bacillati</taxon>
        <taxon>Actinomycetota</taxon>
        <taxon>Actinomycetes</taxon>
        <taxon>Pseudonocardiales</taxon>
        <taxon>Pseudonocardiaceae</taxon>
        <taxon>Actinokineospora</taxon>
    </lineage>
</organism>
<name>W7J7I2_9PSEU</name>
<feature type="compositionally biased region" description="Low complexity" evidence="1">
    <location>
        <begin position="1"/>
        <end position="22"/>
    </location>
</feature>
<evidence type="ECO:0000313" key="2">
    <source>
        <dbReference type="EMBL" id="EWC62019.1"/>
    </source>
</evidence>
<proteinExistence type="predicted"/>
<comment type="caution">
    <text evidence="2">The sequence shown here is derived from an EMBL/GenBank/DDBJ whole genome shotgun (WGS) entry which is preliminary data.</text>
</comment>
<dbReference type="AlphaFoldDB" id="W7J7I2"/>